<feature type="compositionally biased region" description="Basic and acidic residues" evidence="7">
    <location>
        <begin position="4441"/>
        <end position="4458"/>
    </location>
</feature>
<feature type="compositionally biased region" description="Low complexity" evidence="7">
    <location>
        <begin position="2380"/>
        <end position="2402"/>
    </location>
</feature>
<feature type="compositionally biased region" description="Basic and acidic residues" evidence="7">
    <location>
        <begin position="4187"/>
        <end position="4198"/>
    </location>
</feature>
<evidence type="ECO:0000313" key="9">
    <source>
        <dbReference type="EMBL" id="CAJ1946553.1"/>
    </source>
</evidence>
<feature type="region of interest" description="Disordered" evidence="7">
    <location>
        <begin position="1889"/>
        <end position="1957"/>
    </location>
</feature>
<feature type="region of interest" description="Disordered" evidence="7">
    <location>
        <begin position="3115"/>
        <end position="4469"/>
    </location>
</feature>
<dbReference type="EMBL" id="CAKOGP040001714">
    <property type="protein sequence ID" value="CAJ1946553.1"/>
    <property type="molecule type" value="Genomic_DNA"/>
</dbReference>
<feature type="region of interest" description="Disordered" evidence="7">
    <location>
        <begin position="1122"/>
        <end position="1174"/>
    </location>
</feature>
<feature type="compositionally biased region" description="Polar residues" evidence="7">
    <location>
        <begin position="2491"/>
        <end position="2515"/>
    </location>
</feature>
<dbReference type="InterPro" id="IPR051860">
    <property type="entry name" value="Plasmodium_CSP_Invasion"/>
</dbReference>
<feature type="region of interest" description="Disordered" evidence="7">
    <location>
        <begin position="1789"/>
        <end position="1826"/>
    </location>
</feature>
<evidence type="ECO:0000259" key="8">
    <source>
        <dbReference type="Pfam" id="PF24269"/>
    </source>
</evidence>
<feature type="compositionally biased region" description="Basic and acidic residues" evidence="7">
    <location>
        <begin position="3256"/>
        <end position="3298"/>
    </location>
</feature>
<feature type="compositionally biased region" description="Pro residues" evidence="7">
    <location>
        <begin position="1463"/>
        <end position="1481"/>
    </location>
</feature>
<feature type="compositionally biased region" description="Pro residues" evidence="7">
    <location>
        <begin position="198"/>
        <end position="219"/>
    </location>
</feature>
<feature type="compositionally biased region" description="Basic and acidic residues" evidence="7">
    <location>
        <begin position="4400"/>
        <end position="4434"/>
    </location>
</feature>
<dbReference type="PANTHER" id="PTHR44826:SF3">
    <property type="entry name" value="SPORE COAT PROTEIN SP85"/>
    <property type="match status" value="1"/>
</dbReference>
<feature type="compositionally biased region" description="Polar residues" evidence="7">
    <location>
        <begin position="3658"/>
        <end position="3671"/>
    </location>
</feature>
<feature type="compositionally biased region" description="Basic and acidic residues" evidence="7">
    <location>
        <begin position="4063"/>
        <end position="4134"/>
    </location>
</feature>
<feature type="compositionally biased region" description="Basic and acidic residues" evidence="7">
    <location>
        <begin position="3591"/>
        <end position="3613"/>
    </location>
</feature>
<feature type="compositionally biased region" description="Basic and acidic residues" evidence="7">
    <location>
        <begin position="3462"/>
        <end position="3472"/>
    </location>
</feature>
<feature type="compositionally biased region" description="Basic and acidic residues" evidence="7">
    <location>
        <begin position="3571"/>
        <end position="3583"/>
    </location>
</feature>
<feature type="region of interest" description="Disordered" evidence="7">
    <location>
        <begin position="2151"/>
        <end position="2197"/>
    </location>
</feature>
<reference evidence="9" key="1">
    <citation type="submission" date="2023-08" db="EMBL/GenBank/DDBJ databases">
        <authorList>
            <person name="Audoor S."/>
            <person name="Bilcke G."/>
        </authorList>
    </citation>
    <scope>NUCLEOTIDE SEQUENCE</scope>
</reference>
<comment type="similarity">
    <text evidence="1">Belongs to the plasmodium circumsporozoite protein family.</text>
</comment>
<organism evidence="9 10">
    <name type="scientific">Cylindrotheca closterium</name>
    <dbReference type="NCBI Taxonomy" id="2856"/>
    <lineage>
        <taxon>Eukaryota</taxon>
        <taxon>Sar</taxon>
        <taxon>Stramenopiles</taxon>
        <taxon>Ochrophyta</taxon>
        <taxon>Bacillariophyta</taxon>
        <taxon>Bacillariophyceae</taxon>
        <taxon>Bacillariophycidae</taxon>
        <taxon>Bacillariales</taxon>
        <taxon>Bacillariaceae</taxon>
        <taxon>Cylindrotheca</taxon>
    </lineage>
</organism>
<feature type="region of interest" description="Disordered" evidence="7">
    <location>
        <begin position="2020"/>
        <end position="2088"/>
    </location>
</feature>
<dbReference type="Proteomes" id="UP001295423">
    <property type="component" value="Unassembled WGS sequence"/>
</dbReference>
<feature type="compositionally biased region" description="Low complexity" evidence="7">
    <location>
        <begin position="724"/>
        <end position="736"/>
    </location>
</feature>
<feature type="domain" description="DUF7467" evidence="8">
    <location>
        <begin position="2870"/>
        <end position="2959"/>
    </location>
</feature>
<feature type="compositionally biased region" description="Basic residues" evidence="7">
    <location>
        <begin position="3208"/>
        <end position="3220"/>
    </location>
</feature>
<feature type="compositionally biased region" description="Low complexity" evidence="7">
    <location>
        <begin position="2030"/>
        <end position="2044"/>
    </location>
</feature>
<feature type="compositionally biased region" description="Low complexity" evidence="7">
    <location>
        <begin position="1804"/>
        <end position="1826"/>
    </location>
</feature>
<feature type="domain" description="DUF7467" evidence="8">
    <location>
        <begin position="4608"/>
        <end position="4710"/>
    </location>
</feature>
<feature type="region of interest" description="Disordered" evidence="7">
    <location>
        <begin position="1547"/>
        <end position="1621"/>
    </location>
</feature>
<feature type="compositionally biased region" description="Polar residues" evidence="7">
    <location>
        <begin position="625"/>
        <end position="643"/>
    </location>
</feature>
<feature type="compositionally biased region" description="Pro residues" evidence="7">
    <location>
        <begin position="584"/>
        <end position="600"/>
    </location>
</feature>
<evidence type="ECO:0000256" key="6">
    <source>
        <dbReference type="ARBA" id="ARBA00045806"/>
    </source>
</evidence>
<evidence type="ECO:0000256" key="5">
    <source>
        <dbReference type="ARBA" id="ARBA00033726"/>
    </source>
</evidence>
<feature type="compositionally biased region" description="Basic and acidic residues" evidence="7">
    <location>
        <begin position="3358"/>
        <end position="3372"/>
    </location>
</feature>
<feature type="compositionally biased region" description="Basic and acidic residues" evidence="7">
    <location>
        <begin position="3480"/>
        <end position="3495"/>
    </location>
</feature>
<feature type="compositionally biased region" description="Basic and acidic residues" evidence="7">
    <location>
        <begin position="4208"/>
        <end position="4279"/>
    </location>
</feature>
<dbReference type="Pfam" id="PF24269">
    <property type="entry name" value="DUF7467"/>
    <property type="match status" value="2"/>
</dbReference>
<feature type="compositionally biased region" description="Basic and acidic residues" evidence="7">
    <location>
        <begin position="4881"/>
        <end position="4893"/>
    </location>
</feature>
<feature type="compositionally biased region" description="Basic and acidic residues" evidence="7">
    <location>
        <begin position="4332"/>
        <end position="4343"/>
    </location>
</feature>
<feature type="compositionally biased region" description="Basic and acidic residues" evidence="7">
    <location>
        <begin position="3380"/>
        <end position="3412"/>
    </location>
</feature>
<proteinExistence type="inferred from homology"/>
<evidence type="ECO:0000313" key="10">
    <source>
        <dbReference type="Proteomes" id="UP001295423"/>
    </source>
</evidence>
<feature type="compositionally biased region" description="Low complexity" evidence="7">
    <location>
        <begin position="3115"/>
        <end position="3124"/>
    </location>
</feature>
<feature type="region of interest" description="Disordered" evidence="7">
    <location>
        <begin position="4863"/>
        <end position="4965"/>
    </location>
</feature>
<feature type="compositionally biased region" description="Low complexity" evidence="7">
    <location>
        <begin position="601"/>
        <end position="624"/>
    </location>
</feature>
<dbReference type="InterPro" id="IPR055890">
    <property type="entry name" value="DUF7467"/>
</dbReference>
<feature type="compositionally biased region" description="Polar residues" evidence="7">
    <location>
        <begin position="740"/>
        <end position="752"/>
    </location>
</feature>
<feature type="compositionally biased region" description="Low complexity" evidence="7">
    <location>
        <begin position="2161"/>
        <end position="2175"/>
    </location>
</feature>
<feature type="compositionally biased region" description="Pro residues" evidence="7">
    <location>
        <begin position="818"/>
        <end position="850"/>
    </location>
</feature>
<feature type="compositionally biased region" description="Low complexity" evidence="7">
    <location>
        <begin position="1899"/>
        <end position="1913"/>
    </location>
</feature>
<feature type="compositionally biased region" description="Low complexity" evidence="7">
    <location>
        <begin position="3496"/>
        <end position="3510"/>
    </location>
</feature>
<comment type="function">
    <text evidence="5">In the vertebrate host, binds to highly sulfated heparan sulfate proteoglycans (HSPGs) on the surface of host hepatocytes and is required for sporozoite invasion of the host hepatocytes.</text>
</comment>
<feature type="compositionally biased region" description="Basic and acidic residues" evidence="7">
    <location>
        <begin position="3190"/>
        <end position="3207"/>
    </location>
</feature>
<keyword evidence="4" id="KW-0677">Repeat</keyword>
<feature type="compositionally biased region" description="Polar residues" evidence="7">
    <location>
        <begin position="1915"/>
        <end position="1939"/>
    </location>
</feature>
<accession>A0AAD2JG70</accession>
<comment type="caution">
    <text evidence="9">The sequence shown here is derived from an EMBL/GenBank/DDBJ whole genome shotgun (WGS) entry which is preliminary data.</text>
</comment>
<feature type="compositionally biased region" description="Basic and acidic residues" evidence="7">
    <location>
        <begin position="3773"/>
        <end position="3844"/>
    </location>
</feature>
<feature type="compositionally biased region" description="Low complexity" evidence="7">
    <location>
        <begin position="1450"/>
        <end position="1462"/>
    </location>
</feature>
<keyword evidence="10" id="KW-1185">Reference proteome</keyword>
<feature type="compositionally biased region" description="Low complexity" evidence="7">
    <location>
        <begin position="3154"/>
        <end position="3166"/>
    </location>
</feature>
<feature type="compositionally biased region" description="Low complexity" evidence="7">
    <location>
        <begin position="1132"/>
        <end position="1148"/>
    </location>
</feature>
<dbReference type="PANTHER" id="PTHR44826">
    <property type="entry name" value="SPORE COAT PROTEIN SP85"/>
    <property type="match status" value="1"/>
</dbReference>
<protein>
    <recommendedName>
        <fullName evidence="2">Circumsporozoite protein</fullName>
    </recommendedName>
</protein>
<sequence length="4965" mass="513500">MVHNVDILKDEDEFWFSRNVQEITSLQEIAPTSSPTTLSPSATPSTTPTGCSYLIDECPSKCWEVNEDERPPTCASIGQAFPFLSNCNSLPFMFTECPECCPDACLDDNRDKEGCDPTPMPSPAPSPVPTGCSQLIEACPSKCWEIDDDARPPTCVSIAAIFPMLQGCNSLPFDYTACPECCPDECRPDNPMFDPSPDGSPPVCSPTTMPSPIPTPGPSVAPTSDPSSEPSPSPSMMPSECSDLIEGCPYESCFLAQKDPSRPLDCTDPSIGRSECDAVPPPEGINCPICCASDCRADHPMFSHSPDGSPPECSPTMMPSPLPSPEPSSEPSQDPSPEPSPAPTPCAEILENCPVTCFSADFDIRPSSCALLQREDCDQIPLPMDCPTCCPTRCLTFDPDHCGAPTPLPSPVPSVVPSDMPSDCGKVIEQCPFASCFLPYNDPMRPGECSSSQIRREDCDVLPFPSGCPECCPFECRPDHPMFTASEDGSPPVCSPTMMPTTNPSSTPSNVPSAMPSDCAEIIDQCPHDTCFLPLDDESRPRDCIDPMVDREDCNVLPFPDGCPVCCPVECSPEHPMFSDRPDGNPPACSPTMMPSPIPTSIPSTSPSVVPSSVPSIQASSTPSKNTDSPTAVSDGPSVSPSAMPSDCVDVIDRCPYASCFLPFDDPARPAECTSSEIMRSDCNVVPTPPELGCPECCAYECRPNNPMFTDCSPTMLPSPSPSSSPSTAPSLAPSMEPTIMQSDTPSLEPSPAPTSCSYLIDECPEACWNIDPAQRYPACVDFNRPDCDDLPFDAEGCPECCPNQCLNPEDRINCSPTPVPSPVPSLAPSSVPSPKPSSTPSAEPSPGPSLQPSAMPTSCSHLIDECPTACWEVDPSDRPASCASVGSTVCRNIPTPIGVTCNCCPDECLDPQDRVNCSPTPLPSPFPSGDPTPMPTAAATLLESQKPSSSPSMRPSECADVIERCPFDACFLPYTDSSRPGDCTGSQVRRPDCDVLPFPDGCPMCCPLGCRPDSPMFDIQPDGSPPICSPTMMPSPSPSSEPSINASLGPSATPSEAPTACSHLIDECPVACWETDSSDRPPSCASTGDTLCNVLPLPIGIPCACCPDRCLDPQDRIDCSPTPLPSPVPSAAPSASPSLVPSMTPTDRPSPIPSPGPTVLPSPLPSPEPSATPTSCSHLIDECPTACWETDPNDRPLSCASIGSTLCRNIPLPPGIVCDCCPDECLDPQDKLDCSPTALPSSVPSSEPTITGVILFETMKPSNSPSMMPSECADVIDRCPFDACFLPYSDTSRPGDCTGSQIRRPDCDMLPFPDGCPRCCPYECRPDSPMFDIQPNGEPPVCLPTMVPSPSPSLEPSIEASVGPSATPSDTPTACSHLIDECPVACWEINPNDRPASCASTGNTICNLLPLPAGVNCDCCPDHCLNPQDRIDCSPTPLPSPIPSPGPTDLPSLVPSLTPTNIPSPAPSPEPTLLPTSLPSPVPSAMPTECSYLIDKCPTACFHVDPFRRYPLCIDFGRPDCDTLPFDEDGCPDCCPTECNGARDRVDCSPTPLPSPKPSSRPSILPSIRPTWEPSPDPSTLPSYSPSEDHSHGPSVAPSDSPTSRPSIIPSKRPSGSPTIFSSSAPTLCGHLVEQCPTACWEDDPSDWPASCASIGSTLCRNIPIPVGVACNCCPEECLNPQNRMDCSPTPLPSPVPSIEPTVPGVIILETQKPSNNPSIMPSECSDTIKGCPFEGCFLPYTDAQRPGDCTGSQFRRPDCDMLPFPDGCPMCCPYECRPDHPMFDTQPNGEPPVCSPTPIPSSSPSFEPSIAASEEPSATPSEMPTSCSHLLDECPVSCWEINPDDRPVSCGSVGDTVCNVLPLPIGVPCACCPDKCLDPQDRVDCSPTPLPSPVPSASPSALPSLAPSWSPTDRPSSIPSQGPSKLPTQMPSSSPSFEPSIAASEEPSATPSEMPTSCSHLLDECPVSCWEINPDDRPVSCGSVGDTVCNVLPLPIGVPCACCPDKCLDPQDRVDCSPTPLPSPVPSASPSALPSLAPSWSPTDRPSSVPSQGPSKLPTQMPSSSPSFEPSIAASEEPSATPSEMPTSCSHLLDECPVSCWEINPDDRPVSCGSVGDTVCNVLPLPIGVPCACCPDKCLDPQDRVDCSPTPLPSPVPSASPSALPSLAPSWSPTDRPSLVPSIGPSNFPTLMPSSEPSSMPTSCGHLVEQCPTACWEDDPSDRPASCASFGSTLCRNIPIPVGVACNCCPEECLNPQNRMDCSPTPLPSPVPSIEPTVPGVIILETQKPSNNPSIMPSECSDTIKGCPFEGCFLPYTDAQRPGDCTGSQFRRPDCDMLPFPDGCPMCCPYECRPDHPMFDTQPNGEPPVCSPTPIPSSSPSFEPSIAASEEPSATPSEMPTSCSHLLDECPVSCWEINPDDRPVSCGSVGDTVCNVLPLPIGVPCACCPDKCLDPQDRVDCSPTPLPSPVPSASPSALPSLAPSWSPTDRPSSIPSQGPSKLPTQMPSSSPSFEPSIAASEEPSATPSEMPTSCSHLLDECPVSCWEINPDDRPVSCGSVGDTVCNVLPLPIGVPCACCPDKCLDPQDQVDCSPTPLPSPVPSASPSALPSLALSWSPTDRPSFVPSEEPTVTAFQMVLTETPSYNPSMMPSDCADIIDRCPFDSCFLPYLDASRPLDCTGSGLNLPDCDMLPFPDGCPMCCPSECRPDSPIFDTQPNGDPPVCSPTMLPSPVPSSAPSVEASGGPSAMPSAIPSLLPSLVPSIGKAVGCGLNIDIDDSCMVACNFDVCVERPFRMQMQYIGGGCEGTSFKRCPSDDPDTCSCTKEEVTCSMWNENNSCEDFDAEGNVCNDLQQICEGGATTAPVSGCGPPPSNENHIVHIEAFGGDELYFAGPVIVNTTWEAVTRQVAVEAYTDIFTYQWDDSRGKGRLMQHVVFDSSCTKELVLGDQFGCQQLHEMDSYCQPSCNDGGCEDITEGGSSFGRRRISLLMETTAEIRLDKLIGSIARSGTESSVQLDHVLGLYTPVDFSAPSALLNFSKVMGQVVPPSIAVSQGNLTISPQKNYSVASIVTGFLNSDRSIPCQQIAEAQIGCRRVPQLPCQCPPCLASQLSTLPPVAGSPPSGEGPPPSGTPPSPSARPPTPQPTTHPTPQPTAASIISSTLSPTPIPPSNGGKGKAKSKGKSGKSKSKGEGKSGKSKSKDDSKSGKSKSKGKGKSGKGKSDSGKSANKSTKGDGETGQFGKSDTSKSTKGKSGKSDLGKSDDKGKSDSGKSATKSDGKSDKSNSGKSDDNGKSDSGKSATKSGKSDLGKSDQGKSDSGKSITKSTKGDGKSSKSDSGKSDDEGKSDSGKSATKSGKSDSGKSDKGKSDSGKSITKSTKGDGKSGKSDSGKSDDEGKSDSGKSDKGKSDSGKSVTKSTKGDSKSGKSDLGKSADKGKSGSGKSATKSAKGGGKSGTTDSGKNDATGKSESGKSATKSGKSDSGKADDKGKSDSGKSATKSGKSSSGKSNLGKSNDTGKSGSGKSATKSTKGDSSSGKSNAGKSADKGKSDSGKSATKSTKGDSGSGKSDSGKSADKGKSDSGKSITKSTKGDGKSSKSDSGKSADKGKNDSGKSITKSTKDNSKSSKSDSGKSADKGKSDLGKSVTKSTKGDGKSAKSNSGKSTGNNDSGKTDKADSTKNDAGKSSKDDAGKTDTGKIGKWGGKTGQSDTGTTDPFDQLGGSDADSGKTGSGPKGSGKNPVSLPTSAPKDSGKSKDSDNGKAGKNNSGKNDSGKTGKDDSGKNDAGKTGKDDSGKTGKDDSGKNDAGKTGKNDAGKNDNGKTSKDDSGKNDTGKAGKTDTGKIGKWGGKTGQSDTGTTDPFDQLGGSDADSGKTGSGPKGSGKNPVSLPTSAPKDSGKSKDSDNGKAGKNNSGKNDSGKTGKDDSGKNDAGKTGKDDSGKTGKDDSGKNDAGKTGKNDAGKNDNGKTSKDDSGKNDTGKAGKTDTGKIGKWGGKTGQSDTGTTDPFDQLGGSDADSGKTGSGPKGSGKNPVSLPTSAPKDSGKSKDSDNGKAGKNNSGKNDSGKTGKDDSGKNDAGKTGKDDSGKTGKDDSGKNDAGKTGKNDAGKNDNGKTSKDDSGKNDTGKAGKTDTGKIGKWGGKTGQSDTGTTDPFDQLGGSDADSGKTGSGPKGSGKNPVSLPTSAPKDSGKSKDSDNGKAGKNNSGKNDSGKTGKDDSGKNDAGKTGKDDSGKTGKDDSGKNDAGKTGKNDAGKNDNGKTSKDDSGKNDTGKAGKTDTGKIGKWGGKTGQSDTGTTDPFDQLGGSDADSGKTGSGPKGSGKNPVSLPTSAPKDSGKSKDNDNGKAGKNNSGKNDSGKTGKDDSGKSDDVGKTGKSDDTGKTGKNDSGKTGKDDSGNNDAGKNGKTDSGKNDDGKTGKADSGKTDAGKNGKNDHGKTSAGKTGKNDVGKTGKNDSGKTENGKNPVHPPTLQGVSIATLQPSSLNIVNHPIPASSVRPPVINTDMLSTLSPTAVAQLMGQAPPSCNLDLTILNQCIHECGHEVCTETPYLMQMRYNGGGCYGTSFKRCRGNNVDYCSCDRDELPCSEWNSANICVDFTMDGRVCNSDNAACADQNNKNPTPGCGPPTSTEAHKVYIEAFGGNELYFSGPVSAGSTWELSTEGEKVADNTDIFTYEWIDGIGKGRILQHVVFHSSCSDDMSAGDRFGSQQLLGFDAFCDVSCRDGGCKEVTENGNTFGRRHTSSILEDVSSLRLGLGAGSMHSSVQLEHVLTMYTPSDFSAPPQIFNFSDATGDIVQSAIQLDASGLQLSLGKNYSAAAIVTGFLNGDRSALCQQVAQSQLSCEKRATLQCGCPPCLGESLADLSGAGGSPTPNAPSKTKPSNKSNKDKDKGTDKGKNPPPAPKPTNAPLISPPISRPTAMSGNPPPVPNKGSGKNYVPANTKAPKDSGTESSGKETKKMTAITRSDGK</sequence>
<feature type="compositionally biased region" description="Polar residues" evidence="7">
    <location>
        <begin position="2046"/>
        <end position="2070"/>
    </location>
</feature>
<feature type="compositionally biased region" description="Basic and acidic residues" evidence="7">
    <location>
        <begin position="3306"/>
        <end position="3320"/>
    </location>
</feature>
<feature type="region of interest" description="Disordered" evidence="7">
    <location>
        <begin position="817"/>
        <end position="857"/>
    </location>
</feature>
<feature type="compositionally biased region" description="Basic residues" evidence="7">
    <location>
        <begin position="3177"/>
        <end position="3189"/>
    </location>
</feature>
<feature type="compositionally biased region" description="Basic and acidic residues" evidence="7">
    <location>
        <begin position="3918"/>
        <end position="3989"/>
    </location>
</feature>
<feature type="compositionally biased region" description="Low complexity" evidence="7">
    <location>
        <begin position="2475"/>
        <end position="2489"/>
    </location>
</feature>
<feature type="compositionally biased region" description="Basic and acidic residues" evidence="7">
    <location>
        <begin position="4940"/>
        <end position="4955"/>
    </location>
</feature>
<feature type="compositionally biased region" description="Basic and acidic residues" evidence="7">
    <location>
        <begin position="3328"/>
        <end position="3350"/>
    </location>
</feature>
<feature type="compositionally biased region" description="Polar residues" evidence="7">
    <location>
        <begin position="1045"/>
        <end position="1057"/>
    </location>
</feature>
<feature type="region of interest" description="Disordered" evidence="7">
    <location>
        <begin position="306"/>
        <end position="343"/>
    </location>
</feature>
<feature type="compositionally biased region" description="Basic and acidic residues" evidence="7">
    <location>
        <begin position="3420"/>
        <end position="3439"/>
    </location>
</feature>
<feature type="compositionally biased region" description="Pro residues" evidence="7">
    <location>
        <begin position="1791"/>
        <end position="1803"/>
    </location>
</feature>
<feature type="compositionally biased region" description="Low complexity" evidence="7">
    <location>
        <begin position="1599"/>
        <end position="1619"/>
    </location>
</feature>
<feature type="compositionally biased region" description="Basic and acidic residues" evidence="7">
    <location>
        <begin position="4042"/>
        <end position="4053"/>
    </location>
</feature>
<feature type="compositionally biased region" description="Basic and acidic residues" evidence="7">
    <location>
        <begin position="4353"/>
        <end position="4393"/>
    </location>
</feature>
<evidence type="ECO:0000256" key="1">
    <source>
        <dbReference type="ARBA" id="ARBA00006241"/>
    </source>
</evidence>
<feature type="compositionally biased region" description="Pro residues" evidence="7">
    <location>
        <begin position="3125"/>
        <end position="3153"/>
    </location>
</feature>
<feature type="compositionally biased region" description="Low complexity" evidence="7">
    <location>
        <begin position="3518"/>
        <end position="3544"/>
    </location>
</feature>
<feature type="compositionally biased region" description="Pro residues" evidence="7">
    <location>
        <begin position="4894"/>
        <end position="4912"/>
    </location>
</feature>
<feature type="compositionally biased region" description="Basic and acidic residues" evidence="7">
    <location>
        <begin position="3897"/>
        <end position="3908"/>
    </location>
</feature>
<evidence type="ECO:0000256" key="7">
    <source>
        <dbReference type="SAM" id="MobiDB-lite"/>
    </source>
</evidence>
<feature type="compositionally biased region" description="Pro residues" evidence="7">
    <location>
        <begin position="1437"/>
        <end position="1449"/>
    </location>
</feature>
<feature type="region of interest" description="Disordered" evidence="7">
    <location>
        <begin position="1032"/>
        <end position="1059"/>
    </location>
</feature>
<feature type="region of interest" description="Disordered" evidence="7">
    <location>
        <begin position="582"/>
        <end position="644"/>
    </location>
</feature>
<feature type="region of interest" description="Disordered" evidence="7">
    <location>
        <begin position="193"/>
        <end position="239"/>
    </location>
</feature>
<feature type="compositionally biased region" description="Pro residues" evidence="7">
    <location>
        <begin position="308"/>
        <end position="343"/>
    </location>
</feature>
<feature type="compositionally biased region" description="Low complexity" evidence="7">
    <location>
        <begin position="1561"/>
        <end position="1572"/>
    </location>
</feature>
<feature type="region of interest" description="Disordered" evidence="7">
    <location>
        <begin position="2365"/>
        <end position="2402"/>
    </location>
</feature>
<keyword evidence="3" id="KW-0748">Sporozoite</keyword>
<feature type="compositionally biased region" description="Basic and acidic residues" evidence="7">
    <location>
        <begin position="3672"/>
        <end position="3699"/>
    </location>
</feature>
<comment type="function">
    <text evidence="6">Essential sporozoite protein. In the mosquito vector, required for sporozoite development in the oocyst, migration through the vector hemolymph and entry into the vector salivary glands. In the vertebrate host, required for sporozoite migration through the host dermis and infection of host hepatocytes. Binds to highly sulfated heparan sulfate proteoglycans (HSPGs) on the surface of host hepatocytes.</text>
</comment>
<feature type="compositionally biased region" description="Pro residues" evidence="7">
    <location>
        <begin position="1149"/>
        <end position="1171"/>
    </location>
</feature>
<feature type="compositionally biased region" description="Basic and acidic residues" evidence="7">
    <location>
        <begin position="3752"/>
        <end position="3763"/>
    </location>
</feature>
<evidence type="ECO:0000256" key="3">
    <source>
        <dbReference type="ARBA" id="ARBA00022522"/>
    </source>
</evidence>
<gene>
    <name evidence="9" type="ORF">CYCCA115_LOCUS10694</name>
</gene>
<evidence type="ECO:0000256" key="2">
    <source>
        <dbReference type="ARBA" id="ARBA00021911"/>
    </source>
</evidence>
<name>A0AAD2JG70_9STRA</name>
<evidence type="ECO:0000256" key="4">
    <source>
        <dbReference type="ARBA" id="ARBA00022737"/>
    </source>
</evidence>
<feature type="region of interest" description="Disordered" evidence="7">
    <location>
        <begin position="2465"/>
        <end position="2533"/>
    </location>
</feature>
<feature type="compositionally biased region" description="Low complexity" evidence="7">
    <location>
        <begin position="3554"/>
        <end position="3570"/>
    </location>
</feature>
<feature type="region of interest" description="Disordered" evidence="7">
    <location>
        <begin position="1436"/>
        <end position="1481"/>
    </location>
</feature>
<feature type="compositionally biased region" description="Pro residues" evidence="7">
    <location>
        <begin position="2367"/>
        <end position="2379"/>
    </location>
</feature>
<feature type="compositionally biased region" description="Basic and acidic residues" evidence="7">
    <location>
        <begin position="3620"/>
        <end position="3643"/>
    </location>
</feature>
<feature type="region of interest" description="Disordered" evidence="7">
    <location>
        <begin position="716"/>
        <end position="752"/>
    </location>
</feature>